<comment type="caution">
    <text evidence="2">The sequence shown here is derived from an EMBL/GenBank/DDBJ whole genome shotgun (WGS) entry which is preliminary data.</text>
</comment>
<keyword evidence="1" id="KW-1133">Transmembrane helix</keyword>
<feature type="non-terminal residue" evidence="2">
    <location>
        <position position="1"/>
    </location>
</feature>
<feature type="transmembrane region" description="Helical" evidence="1">
    <location>
        <begin position="79"/>
        <end position="97"/>
    </location>
</feature>
<dbReference type="EMBL" id="BARS01006548">
    <property type="protein sequence ID" value="GAF70131.1"/>
    <property type="molecule type" value="Genomic_DNA"/>
</dbReference>
<reference evidence="2" key="1">
    <citation type="journal article" date="2014" name="Front. Microbiol.">
        <title>High frequency of phylogenetically diverse reductive dehalogenase-homologous genes in deep subseafloor sedimentary metagenomes.</title>
        <authorList>
            <person name="Kawai M."/>
            <person name="Futagami T."/>
            <person name="Toyoda A."/>
            <person name="Takaki Y."/>
            <person name="Nishi S."/>
            <person name="Hori S."/>
            <person name="Arai W."/>
            <person name="Tsubouchi T."/>
            <person name="Morono Y."/>
            <person name="Uchiyama I."/>
            <person name="Ito T."/>
            <person name="Fujiyama A."/>
            <person name="Inagaki F."/>
            <person name="Takami H."/>
        </authorList>
    </citation>
    <scope>NUCLEOTIDE SEQUENCE</scope>
    <source>
        <strain evidence="2">Expedition CK06-06</strain>
    </source>
</reference>
<keyword evidence="1" id="KW-0812">Transmembrane</keyword>
<feature type="transmembrane region" description="Helical" evidence="1">
    <location>
        <begin position="30"/>
        <end position="47"/>
    </location>
</feature>
<evidence type="ECO:0000256" key="1">
    <source>
        <dbReference type="SAM" id="Phobius"/>
    </source>
</evidence>
<feature type="transmembrane region" description="Helical" evidence="1">
    <location>
        <begin position="54"/>
        <end position="73"/>
    </location>
</feature>
<accession>X0S4G9</accession>
<organism evidence="2">
    <name type="scientific">marine sediment metagenome</name>
    <dbReference type="NCBI Taxonomy" id="412755"/>
    <lineage>
        <taxon>unclassified sequences</taxon>
        <taxon>metagenomes</taxon>
        <taxon>ecological metagenomes</taxon>
    </lineage>
</organism>
<proteinExistence type="predicted"/>
<name>X0S4G9_9ZZZZ</name>
<dbReference type="AlphaFoldDB" id="X0S4G9"/>
<feature type="transmembrane region" description="Helical" evidence="1">
    <location>
        <begin position="143"/>
        <end position="165"/>
    </location>
</feature>
<evidence type="ECO:0000313" key="2">
    <source>
        <dbReference type="EMBL" id="GAF70131.1"/>
    </source>
</evidence>
<protein>
    <submittedName>
        <fullName evidence="2">Uncharacterized protein</fullName>
    </submittedName>
</protein>
<sequence>AHRVLLIVALVVGALMMTAAVGQPAHAWLAWFALLPLFFVIRLWRPIHAAEGGALWGVFIFVFSITQPAPAIAPTVQSLVLLTTAPAIYAGLGATVTRWIGFNPFILGVAWMGLELALAPAGLRSGLLGAAPAQGAIMEWVGGALGYVLVAFFVVLVSASLVSVLSGVRFTVLRLLGWVSLPDRGAAISPQTSVDLSLFASRSFRPRAPPDALATLNLHVVW</sequence>
<feature type="transmembrane region" description="Helical" evidence="1">
    <location>
        <begin position="104"/>
        <end position="123"/>
    </location>
</feature>
<gene>
    <name evidence="2" type="ORF">S01H1_12733</name>
</gene>
<keyword evidence="1" id="KW-0472">Membrane</keyword>